<dbReference type="Pfam" id="PF03217">
    <property type="entry name" value="SlpA"/>
    <property type="match status" value="2"/>
</dbReference>
<dbReference type="InterPro" id="IPR024968">
    <property type="entry name" value="SlpA_C_lactobacillus"/>
</dbReference>
<keyword evidence="4" id="KW-1185">Reference proteome</keyword>
<gene>
    <name evidence="3" type="ORF">KIM322_14550</name>
</gene>
<evidence type="ECO:0000313" key="3">
    <source>
        <dbReference type="EMBL" id="BDR61194.1"/>
    </source>
</evidence>
<protein>
    <recommendedName>
        <fullName evidence="2">S-layer protein C-terminal domain-containing protein</fullName>
    </recommendedName>
</protein>
<dbReference type="EMBL" id="AP026803">
    <property type="protein sequence ID" value="BDR61194.1"/>
    <property type="molecule type" value="Genomic_DNA"/>
</dbReference>
<feature type="chain" id="PRO_5046295906" description="S-layer protein C-terminal domain-containing protein" evidence="1">
    <location>
        <begin position="27"/>
        <end position="330"/>
    </location>
</feature>
<dbReference type="RefSeq" id="WP_317637416.1">
    <property type="nucleotide sequence ID" value="NZ_AP026803.1"/>
</dbReference>
<proteinExistence type="predicted"/>
<evidence type="ECO:0000259" key="2">
    <source>
        <dbReference type="Pfam" id="PF03217"/>
    </source>
</evidence>
<reference evidence="3 4" key="1">
    <citation type="journal article" date="2023" name="Microbiol. Spectr.">
        <title>Symbiosis of Carpenter Bees with Uncharacterized Lactic Acid Bacteria Showing NAD Auxotrophy.</title>
        <authorList>
            <person name="Kawasaki S."/>
            <person name="Ozawa K."/>
            <person name="Mori T."/>
            <person name="Yamamoto A."/>
            <person name="Ito M."/>
            <person name="Ohkuma M."/>
            <person name="Sakamoto M."/>
            <person name="Matsutani M."/>
        </authorList>
    </citation>
    <scope>NUCLEOTIDE SEQUENCE [LARGE SCALE GENOMIC DNA]</scope>
    <source>
        <strain evidence="3 4">Kim32-2</strain>
    </source>
</reference>
<evidence type="ECO:0000313" key="4">
    <source>
        <dbReference type="Proteomes" id="UP001321741"/>
    </source>
</evidence>
<name>A0ABN6SNI2_9LACO</name>
<organism evidence="3 4">
    <name type="scientific">Lactobacillus xylocopicola</name>
    <dbReference type="NCBI Taxonomy" id="2976676"/>
    <lineage>
        <taxon>Bacteria</taxon>
        <taxon>Bacillati</taxon>
        <taxon>Bacillota</taxon>
        <taxon>Bacilli</taxon>
        <taxon>Lactobacillales</taxon>
        <taxon>Lactobacillaceae</taxon>
        <taxon>Lactobacillus</taxon>
    </lineage>
</organism>
<dbReference type="Proteomes" id="UP001321741">
    <property type="component" value="Chromosome"/>
</dbReference>
<feature type="domain" description="S-layer protein C-terminal" evidence="2">
    <location>
        <begin position="109"/>
        <end position="130"/>
    </location>
</feature>
<feature type="signal peptide" evidence="1">
    <location>
        <begin position="1"/>
        <end position="26"/>
    </location>
</feature>
<accession>A0ABN6SNI2</accession>
<keyword evidence="1" id="KW-0732">Signal</keyword>
<sequence>MKKTKKLFISLAAALMATTLAAPAVAKTNQVHAEEVTSPSPNTDQGKLTLNHKTRIYNKKGQKRYSYRGGNGLLKKDATVKYVGKVEAITDPDAKRYSFRDDDWNWFYLPYKTIKGKEYYNIGHGGYIKAINVDSIDGQRLYTNYATVTISAETLPSEKGNGYSQMVDNQGKFTGKYLKAGTKVVVDRRCDRDDLAGSREIDGLANSSLEVYRIKNNKQRFILMDDVKIKVRQILRPYTNFMGVKFVNDARLYDADGNADKVITFKRGDGTDVVDLRYIWVPSENKAELFYKTLDEWTSDKAYRFVKASAVKYIYGRHLEPSNTADDVKK</sequence>
<feature type="domain" description="S-layer protein C-terminal" evidence="2">
    <location>
        <begin position="41"/>
        <end position="89"/>
    </location>
</feature>
<evidence type="ECO:0000256" key="1">
    <source>
        <dbReference type="SAM" id="SignalP"/>
    </source>
</evidence>